<gene>
    <name evidence="1" type="ORF">JCGZ_03891</name>
</gene>
<organism evidence="1 2">
    <name type="scientific">Jatropha curcas</name>
    <name type="common">Barbados nut</name>
    <dbReference type="NCBI Taxonomy" id="180498"/>
    <lineage>
        <taxon>Eukaryota</taxon>
        <taxon>Viridiplantae</taxon>
        <taxon>Streptophyta</taxon>
        <taxon>Embryophyta</taxon>
        <taxon>Tracheophyta</taxon>
        <taxon>Spermatophyta</taxon>
        <taxon>Magnoliopsida</taxon>
        <taxon>eudicotyledons</taxon>
        <taxon>Gunneridae</taxon>
        <taxon>Pentapetalae</taxon>
        <taxon>rosids</taxon>
        <taxon>fabids</taxon>
        <taxon>Malpighiales</taxon>
        <taxon>Euphorbiaceae</taxon>
        <taxon>Crotonoideae</taxon>
        <taxon>Jatropheae</taxon>
        <taxon>Jatropha</taxon>
    </lineage>
</organism>
<dbReference type="Proteomes" id="UP000027138">
    <property type="component" value="Unassembled WGS sequence"/>
</dbReference>
<accession>A0A067LI56</accession>
<sequence length="129" mass="14213">MSDRPDTLLKLGSVAKRSVIRKVKVVKHIDNLSHGPLANCIRVAVDGFYSYLTPVGSLSLRMLHFGRLSFDGAQGGFEDLPRGTYATITTFDRWTDFATVIVDDFCGYLAPVTGSGLRMLHFGRLSFGQ</sequence>
<name>A0A067LI56_JATCU</name>
<evidence type="ECO:0000313" key="1">
    <source>
        <dbReference type="EMBL" id="KDP47083.1"/>
    </source>
</evidence>
<reference evidence="1 2" key="1">
    <citation type="journal article" date="2014" name="PLoS ONE">
        <title>Global Analysis of Gene Expression Profiles in Physic Nut (Jatropha curcas L.) Seedlings Exposed to Salt Stress.</title>
        <authorList>
            <person name="Zhang L."/>
            <person name="Zhang C."/>
            <person name="Wu P."/>
            <person name="Chen Y."/>
            <person name="Li M."/>
            <person name="Jiang H."/>
            <person name="Wu G."/>
        </authorList>
    </citation>
    <scope>NUCLEOTIDE SEQUENCE [LARGE SCALE GENOMIC DNA]</scope>
    <source>
        <strain evidence="2">cv. GZQX0401</strain>
        <tissue evidence="1">Young leaves</tissue>
    </source>
</reference>
<proteinExistence type="predicted"/>
<protein>
    <submittedName>
        <fullName evidence="1">Uncharacterized protein</fullName>
    </submittedName>
</protein>
<keyword evidence="2" id="KW-1185">Reference proteome</keyword>
<dbReference type="AlphaFoldDB" id="A0A067LI56"/>
<dbReference type="EMBL" id="KK914197">
    <property type="protein sequence ID" value="KDP47083.1"/>
    <property type="molecule type" value="Genomic_DNA"/>
</dbReference>
<evidence type="ECO:0000313" key="2">
    <source>
        <dbReference type="Proteomes" id="UP000027138"/>
    </source>
</evidence>